<evidence type="ECO:0000313" key="3">
    <source>
        <dbReference type="EMBL" id="OEH76713.1"/>
    </source>
</evidence>
<dbReference type="PANTHER" id="PTHR12696">
    <property type="entry name" value="TIP120"/>
    <property type="match status" value="1"/>
</dbReference>
<dbReference type="InterPro" id="IPR016024">
    <property type="entry name" value="ARM-type_fold"/>
</dbReference>
<dbReference type="AlphaFoldDB" id="A0A1D3CZT4"/>
<accession>A0A1D3CZT4</accession>
<dbReference type="InParanoid" id="A0A1D3CZT4"/>
<evidence type="ECO:0000256" key="2">
    <source>
        <dbReference type="ARBA" id="ARBA00022786"/>
    </source>
</evidence>
<keyword evidence="1" id="KW-0677">Repeat</keyword>
<reference evidence="3 4" key="1">
    <citation type="journal article" date="2016" name="BMC Genomics">
        <title>Comparative genomics reveals Cyclospora cayetanensis possesses coccidia-like metabolism and invasion components but unique surface antigens.</title>
        <authorList>
            <person name="Liu S."/>
            <person name="Wang L."/>
            <person name="Zheng H."/>
            <person name="Xu Z."/>
            <person name="Roellig D.M."/>
            <person name="Li N."/>
            <person name="Frace M.A."/>
            <person name="Tang K."/>
            <person name="Arrowood M.J."/>
            <person name="Moss D.M."/>
            <person name="Zhang L."/>
            <person name="Feng Y."/>
            <person name="Xiao L."/>
        </authorList>
    </citation>
    <scope>NUCLEOTIDE SEQUENCE [LARGE SCALE GENOMIC DNA]</scope>
    <source>
        <strain evidence="3 4">CHN_HEN01</strain>
    </source>
</reference>
<proteinExistence type="predicted"/>
<dbReference type="EMBL" id="JROU02001354">
    <property type="protein sequence ID" value="OEH76713.1"/>
    <property type="molecule type" value="Genomic_DNA"/>
</dbReference>
<organism evidence="3 4">
    <name type="scientific">Cyclospora cayetanensis</name>
    <dbReference type="NCBI Taxonomy" id="88456"/>
    <lineage>
        <taxon>Eukaryota</taxon>
        <taxon>Sar</taxon>
        <taxon>Alveolata</taxon>
        <taxon>Apicomplexa</taxon>
        <taxon>Conoidasida</taxon>
        <taxon>Coccidia</taxon>
        <taxon>Eucoccidiorida</taxon>
        <taxon>Eimeriorina</taxon>
        <taxon>Eimeriidae</taxon>
        <taxon>Cyclospora</taxon>
    </lineage>
</organism>
<dbReference type="InterPro" id="IPR011989">
    <property type="entry name" value="ARM-like"/>
</dbReference>
<dbReference type="InterPro" id="IPR039852">
    <property type="entry name" value="CAND1/CAND2"/>
</dbReference>
<dbReference type="Proteomes" id="UP000095192">
    <property type="component" value="Unassembled WGS sequence"/>
</dbReference>
<protein>
    <submittedName>
        <fullName evidence="3">Uncharacterized protein</fullName>
    </submittedName>
</protein>
<gene>
    <name evidence="3" type="ORF">cyc_09087</name>
</gene>
<dbReference type="GO" id="GO:0010265">
    <property type="term" value="P:SCF complex assembly"/>
    <property type="evidence" value="ECO:0007669"/>
    <property type="project" value="InterPro"/>
</dbReference>
<comment type="caution">
    <text evidence="3">The sequence shown here is derived from an EMBL/GenBank/DDBJ whole genome shotgun (WGS) entry which is preliminary data.</text>
</comment>
<sequence>MSHARSGCHCCLPYTAAIRWQKARQGDGGAPLDRRLCGWLGVSAFFEHHEKNAIDGSNLRAEVFLAGREAGRRRQDIHYSSGDSAFPRSTAGVTGKMATRKYSLPTLLQQMDDIDRDRRLMAASDLTELLIQDPQSRGSAWEGRVANAFLEHLRDASIDVQANAVRCVSRLFLCFSVDTTKRLLQSLAAATADSSSPVRDLHCTCLKGLLNEMPASMIPTVVTVLMPPLVKGVHSSEEAVQNDALDLLGDLLSRFGGADVGANLWPSTQAEADLPVHLMQLLHGPPPKARRAARCLGGLTATLRPEEVAELVESLMSPPQLTVGCLEALGAVCKRCNTIGFSGSSSSAWGGRTSLRCLLHALATAARKQRKPLYGLVRSCLPEALRKLCERSGNPLNDQLVQQLLQGGDTGSSSGGSSSCEFEDFGDFDPGCSYDEHLEDAEDSWGIRAAALKASTERATEKECPYGLFAADARGVCVQACVLLGLTVYRASGECLVCLAAPEQRPETEEALQRLVPSVRRIL</sequence>
<name>A0A1D3CZT4_9EIME</name>
<evidence type="ECO:0000256" key="1">
    <source>
        <dbReference type="ARBA" id="ARBA00022737"/>
    </source>
</evidence>
<keyword evidence="2" id="KW-0833">Ubl conjugation pathway</keyword>
<dbReference type="SUPFAM" id="SSF48371">
    <property type="entry name" value="ARM repeat"/>
    <property type="match status" value="1"/>
</dbReference>
<dbReference type="VEuPathDB" id="ToxoDB:cyc_09087"/>
<keyword evidence="4" id="KW-1185">Reference proteome</keyword>
<dbReference type="Gene3D" id="1.25.10.10">
    <property type="entry name" value="Leucine-rich Repeat Variant"/>
    <property type="match status" value="1"/>
</dbReference>
<evidence type="ECO:0000313" key="4">
    <source>
        <dbReference type="Proteomes" id="UP000095192"/>
    </source>
</evidence>